<dbReference type="InterPro" id="IPR001202">
    <property type="entry name" value="WW_dom"/>
</dbReference>
<reference evidence="3 4" key="1">
    <citation type="journal article" date="2014" name="BMC Genomics">
        <title>Comparative genome sequencing reveals chemotype-specific gene clusters in the toxigenic black mold Stachybotrys.</title>
        <authorList>
            <person name="Semeiks J."/>
            <person name="Borek D."/>
            <person name="Otwinowski Z."/>
            <person name="Grishin N.V."/>
        </authorList>
    </citation>
    <scope>NUCLEOTIDE SEQUENCE [LARGE SCALE GENOMIC DNA]</scope>
    <source>
        <strain evidence="3 4">IBT 40285</strain>
    </source>
</reference>
<organism evidence="3 4">
    <name type="scientific">Stachybotrys chlorohalonatus (strain IBT 40285)</name>
    <dbReference type="NCBI Taxonomy" id="1283841"/>
    <lineage>
        <taxon>Eukaryota</taxon>
        <taxon>Fungi</taxon>
        <taxon>Dikarya</taxon>
        <taxon>Ascomycota</taxon>
        <taxon>Pezizomycotina</taxon>
        <taxon>Sordariomycetes</taxon>
        <taxon>Hypocreomycetidae</taxon>
        <taxon>Hypocreales</taxon>
        <taxon>Stachybotryaceae</taxon>
        <taxon>Stachybotrys</taxon>
    </lineage>
</organism>
<feature type="region of interest" description="Disordered" evidence="1">
    <location>
        <begin position="1"/>
        <end position="20"/>
    </location>
</feature>
<protein>
    <recommendedName>
        <fullName evidence="2">WW domain-containing protein</fullName>
    </recommendedName>
</protein>
<dbReference type="PROSITE" id="PS01159">
    <property type="entry name" value="WW_DOMAIN_1"/>
    <property type="match status" value="1"/>
</dbReference>
<accession>A0A084QXL3</accession>
<dbReference type="OMA" id="RWNDQYK"/>
<name>A0A084QXL3_STAC4</name>
<dbReference type="STRING" id="1283841.A0A084QXL3"/>
<feature type="compositionally biased region" description="Polar residues" evidence="1">
    <location>
        <begin position="79"/>
        <end position="99"/>
    </location>
</feature>
<evidence type="ECO:0000256" key="1">
    <source>
        <dbReference type="SAM" id="MobiDB-lite"/>
    </source>
</evidence>
<feature type="compositionally biased region" description="Low complexity" evidence="1">
    <location>
        <begin position="169"/>
        <end position="181"/>
    </location>
</feature>
<dbReference type="SMART" id="SM00456">
    <property type="entry name" value="WW"/>
    <property type="match status" value="1"/>
</dbReference>
<dbReference type="EMBL" id="KL659751">
    <property type="protein sequence ID" value="KFA68698.1"/>
    <property type="molecule type" value="Genomic_DNA"/>
</dbReference>
<dbReference type="InParanoid" id="A0A084QXL3"/>
<keyword evidence="4" id="KW-1185">Reference proteome</keyword>
<feature type="region of interest" description="Disordered" evidence="1">
    <location>
        <begin position="44"/>
        <end position="201"/>
    </location>
</feature>
<feature type="compositionally biased region" description="Pro residues" evidence="1">
    <location>
        <begin position="7"/>
        <end position="16"/>
    </location>
</feature>
<evidence type="ECO:0000313" key="3">
    <source>
        <dbReference type="EMBL" id="KFA68698.1"/>
    </source>
</evidence>
<sequence length="306" mass="32003">MSDFAPPVGPPPPRAPEVPAGWTARWNDQYKEWFYVNIYTKQSQWEKPTEPVYPPQDDNGPLGAPPSYQPGHSPAPSDVKTNPYLQTSGVTPGAGSSSYVDEDARLAAELQAQEDSRSRTGGYGGPNPPPGYGSSSPYPQTAGSHPQGQQNYSQQLPPREQKKSGGFLGKLLSKGSSRISQGSGGGHYGAPMQGHYGGHQGGYPGGHMGGGYGQPHYSQGHYGGGYGGHGGHGYPPQAYGRGGRSGGGMGGAMGGAALGMGAGMLGGYMVADAINDGQEDAYEEGFGKLFPFSPTHRQIVLMMNRR</sequence>
<feature type="domain" description="WW" evidence="2">
    <location>
        <begin position="16"/>
        <end position="50"/>
    </location>
</feature>
<proteinExistence type="predicted"/>
<feature type="compositionally biased region" description="Polar residues" evidence="1">
    <location>
        <begin position="141"/>
        <end position="156"/>
    </location>
</feature>
<dbReference type="HOGENOM" id="CLU_060150_0_0_1"/>
<dbReference type="Proteomes" id="UP000028524">
    <property type="component" value="Unassembled WGS sequence"/>
</dbReference>
<evidence type="ECO:0000259" key="2">
    <source>
        <dbReference type="PROSITE" id="PS50020"/>
    </source>
</evidence>
<dbReference type="OrthoDB" id="2530521at2759"/>
<dbReference type="PROSITE" id="PS50020">
    <property type="entry name" value="WW_DOMAIN_2"/>
    <property type="match status" value="1"/>
</dbReference>
<dbReference type="CDD" id="cd00201">
    <property type="entry name" value="WW"/>
    <property type="match status" value="1"/>
</dbReference>
<dbReference type="SUPFAM" id="SSF51045">
    <property type="entry name" value="WW domain"/>
    <property type="match status" value="1"/>
</dbReference>
<dbReference type="InterPro" id="IPR036020">
    <property type="entry name" value="WW_dom_sf"/>
</dbReference>
<evidence type="ECO:0000313" key="4">
    <source>
        <dbReference type="Proteomes" id="UP000028524"/>
    </source>
</evidence>
<dbReference type="AlphaFoldDB" id="A0A084QXL3"/>
<dbReference type="Pfam" id="PF00397">
    <property type="entry name" value="WW"/>
    <property type="match status" value="1"/>
</dbReference>
<dbReference type="Gene3D" id="2.20.70.10">
    <property type="match status" value="1"/>
</dbReference>
<gene>
    <name evidence="3" type="ORF">S40285_02636</name>
</gene>